<evidence type="ECO:0000313" key="8">
    <source>
        <dbReference type="RefSeq" id="XP_006569353.1"/>
    </source>
</evidence>
<dbReference type="InterPro" id="IPR036179">
    <property type="entry name" value="Ig-like_dom_sf"/>
</dbReference>
<dbReference type="AlphaFoldDB" id="A0A7M7H2N3"/>
<evidence type="ECO:0000313" key="7">
    <source>
        <dbReference type="Proteomes" id="UP000005203"/>
    </source>
</evidence>
<dbReference type="SMART" id="SM00060">
    <property type="entry name" value="FN3"/>
    <property type="match status" value="2"/>
</dbReference>
<feature type="domain" description="Ig-like" evidence="4">
    <location>
        <begin position="206"/>
        <end position="298"/>
    </location>
</feature>
<dbReference type="PROSITE" id="PS50835">
    <property type="entry name" value="IG_LIKE"/>
    <property type="match status" value="4"/>
</dbReference>
<dbReference type="Pfam" id="PF07679">
    <property type="entry name" value="I-set"/>
    <property type="match status" value="1"/>
</dbReference>
<keyword evidence="2" id="KW-1015">Disulfide bond</keyword>
<dbReference type="FunFam" id="2.60.40.10:FF:001149">
    <property type="entry name" value="Turtle, isoform H"/>
    <property type="match status" value="1"/>
</dbReference>
<dbReference type="SMART" id="SM00409">
    <property type="entry name" value="IG"/>
    <property type="match status" value="4"/>
</dbReference>
<feature type="transmembrane region" description="Helical" evidence="3">
    <location>
        <begin position="719"/>
        <end position="741"/>
    </location>
</feature>
<dbReference type="Pfam" id="PF13927">
    <property type="entry name" value="Ig_3"/>
    <property type="match status" value="2"/>
</dbReference>
<dbReference type="CTD" id="33635"/>
<evidence type="ECO:0000256" key="3">
    <source>
        <dbReference type="SAM" id="Phobius"/>
    </source>
</evidence>
<dbReference type="PANTHER" id="PTHR44170:SF6">
    <property type="entry name" value="CONTACTIN"/>
    <property type="match status" value="1"/>
</dbReference>
<dbReference type="SUPFAM" id="SSF48726">
    <property type="entry name" value="Immunoglobulin"/>
    <property type="match status" value="4"/>
</dbReference>
<name>A0A7M7H2N3_APIME</name>
<dbReference type="InterPro" id="IPR013098">
    <property type="entry name" value="Ig_I-set"/>
</dbReference>
<accession>A0A8B6Z6M7</accession>
<dbReference type="PANTHER" id="PTHR44170">
    <property type="entry name" value="PROTEIN SIDEKICK"/>
    <property type="match status" value="1"/>
</dbReference>
<dbReference type="EnsemblMetazoa" id="XM_006569290">
    <property type="protein sequence ID" value="XP_006569353"/>
    <property type="gene ID" value="LOC551628"/>
</dbReference>
<feature type="domain" description="Ig-like" evidence="4">
    <location>
        <begin position="398"/>
        <end position="486"/>
    </location>
</feature>
<dbReference type="Pfam" id="PF07686">
    <property type="entry name" value="V-set"/>
    <property type="match status" value="1"/>
</dbReference>
<keyword evidence="3" id="KW-0812">Transmembrane</keyword>
<dbReference type="OrthoDB" id="6234674at2759"/>
<dbReference type="SMART" id="SM00408">
    <property type="entry name" value="IGc2"/>
    <property type="match status" value="3"/>
</dbReference>
<dbReference type="InterPro" id="IPR003961">
    <property type="entry name" value="FN3_dom"/>
</dbReference>
<keyword evidence="1" id="KW-0677">Repeat</keyword>
<dbReference type="InterPro" id="IPR003598">
    <property type="entry name" value="Ig_sub2"/>
</dbReference>
<accession>A0A7M7H2N3</accession>
<dbReference type="InterPro" id="IPR036116">
    <property type="entry name" value="FN3_sf"/>
</dbReference>
<feature type="domain" description="Ig-like" evidence="4">
    <location>
        <begin position="303"/>
        <end position="391"/>
    </location>
</feature>
<dbReference type="GO" id="GO:0009653">
    <property type="term" value="P:anatomical structure morphogenesis"/>
    <property type="evidence" value="ECO:0007669"/>
    <property type="project" value="UniProtKB-ARBA"/>
</dbReference>
<keyword evidence="3" id="KW-0472">Membrane</keyword>
<reference evidence="6" key="1">
    <citation type="submission" date="2021-01" db="UniProtKB">
        <authorList>
            <consortium name="EnsemblMetazoa"/>
        </authorList>
    </citation>
    <scope>IDENTIFICATION</scope>
    <source>
        <strain evidence="6">DH4</strain>
    </source>
</reference>
<evidence type="ECO:0000259" key="4">
    <source>
        <dbReference type="PROSITE" id="PS50835"/>
    </source>
</evidence>
<evidence type="ECO:0000259" key="5">
    <source>
        <dbReference type="PROSITE" id="PS50853"/>
    </source>
</evidence>
<proteinExistence type="predicted"/>
<dbReference type="GeneID" id="551628"/>
<evidence type="ECO:0000256" key="1">
    <source>
        <dbReference type="ARBA" id="ARBA00022737"/>
    </source>
</evidence>
<evidence type="ECO:0000256" key="2">
    <source>
        <dbReference type="ARBA" id="ARBA00023157"/>
    </source>
</evidence>
<reference evidence="8" key="2">
    <citation type="submission" date="2025-04" db="UniProtKB">
        <authorList>
            <consortium name="RefSeq"/>
        </authorList>
    </citation>
    <scope>IDENTIFICATION</scope>
    <source>
        <strain evidence="8">DH4</strain>
        <tissue evidence="8">Whole body</tissue>
    </source>
</reference>
<dbReference type="CDD" id="cd00063">
    <property type="entry name" value="FN3"/>
    <property type="match status" value="2"/>
</dbReference>
<dbReference type="PROSITE" id="PS50853">
    <property type="entry name" value="FN3"/>
    <property type="match status" value="2"/>
</dbReference>
<keyword evidence="7" id="KW-1185">Reference proteome</keyword>
<dbReference type="KEGG" id="ame:551628"/>
<feature type="domain" description="Fibronectin type-III" evidence="5">
    <location>
        <begin position="491"/>
        <end position="584"/>
    </location>
</feature>
<dbReference type="RefSeq" id="XP_006569353.1">
    <property type="nucleotide sequence ID" value="XM_006569290.3"/>
</dbReference>
<sequence length="752" mass="84880">MCFAPVFRTPRSSSATSRDSNHHLLISLGPTSSTTEDNSEIIEIVETTSPRRKMSKAILGVHRLLIIFLCYQATGHSLILEEEKEPNYLNAGVGEYAVFNCDLDFPHETPIPYILQWNRDGRTIFSWFHNEYSTGLGYEGRVHLLEDAASRGYGQGSINLTNIRESDQGWYECRVIFPNRTPNSRNNGTWFHLAIDGASPFPTSVPGETLLAVPPVNKTVMEGESVDFDCVAKGERSVVAWLREGVEITEIEDFKRRASIGEDGTLTINSASMGDLGEYSCVVTGETGDQQSASAFLNVQYKAKVIYAPREVYLPYGKPALLDCHFRANPPLTNLRWEKDGFLFDPYNVQGVFYRRNGSLYFSKVDETHSGSYTCTPYNELGTEGPSPSITVIVQRPPVFTVTPQHLYIRKLGENLEIPCDAKDGDQSHRPSIVWYKDGSPIPLTNRTIIIGGNLTIDRIQEQDRGLYQCAVSNEAATVVADTELMVLNVPPRAPYNLSANSSNNAVTLTWVPGYVRPKMEYSVWYRPTDTTEWRTMKILSRKITEATINNLNPGREYEFMVLSQDKHGDGMFSKTLRIFTQPSTYRIFHEISRRKFYARYISDSLEENSASEYRSPPDDRMGPPLNVRVQATVQGYLVTWEPPAYGKEQVRLYAVRWFRGPSEQLYGRAETTDTYYLVKTLEEESYYTFEVAAMSISDDVATSDRVSLEVPAYRRNRAISMGIVAGIGFLAAALAAIWWARKRFCQSSNEK</sequence>
<dbReference type="InterPro" id="IPR013106">
    <property type="entry name" value="Ig_V-set"/>
</dbReference>
<dbReference type="Proteomes" id="UP000005203">
    <property type="component" value="Linkage group LG4"/>
</dbReference>
<organism evidence="6">
    <name type="scientific">Apis mellifera</name>
    <name type="common">Honeybee</name>
    <dbReference type="NCBI Taxonomy" id="7460"/>
    <lineage>
        <taxon>Eukaryota</taxon>
        <taxon>Metazoa</taxon>
        <taxon>Ecdysozoa</taxon>
        <taxon>Arthropoda</taxon>
        <taxon>Hexapoda</taxon>
        <taxon>Insecta</taxon>
        <taxon>Pterygota</taxon>
        <taxon>Neoptera</taxon>
        <taxon>Endopterygota</taxon>
        <taxon>Hymenoptera</taxon>
        <taxon>Apocrita</taxon>
        <taxon>Aculeata</taxon>
        <taxon>Apoidea</taxon>
        <taxon>Anthophila</taxon>
        <taxon>Apidae</taxon>
        <taxon>Apis</taxon>
    </lineage>
</organism>
<gene>
    <name evidence="8" type="primary">LOC551628</name>
</gene>
<keyword evidence="3" id="KW-1133">Transmembrane helix</keyword>
<dbReference type="InterPro" id="IPR003599">
    <property type="entry name" value="Ig_sub"/>
</dbReference>
<dbReference type="SUPFAM" id="SSF49265">
    <property type="entry name" value="Fibronectin type III"/>
    <property type="match status" value="1"/>
</dbReference>
<dbReference type="InterPro" id="IPR013783">
    <property type="entry name" value="Ig-like_fold"/>
</dbReference>
<evidence type="ECO:0000313" key="6">
    <source>
        <dbReference type="EnsemblMetazoa" id="XP_006569353"/>
    </source>
</evidence>
<dbReference type="GO" id="GO:0030154">
    <property type="term" value="P:cell differentiation"/>
    <property type="evidence" value="ECO:0007669"/>
    <property type="project" value="UniProtKB-ARBA"/>
</dbReference>
<feature type="domain" description="Fibronectin type-III" evidence="5">
    <location>
        <begin position="624"/>
        <end position="714"/>
    </location>
</feature>
<feature type="domain" description="Ig-like" evidence="4">
    <location>
        <begin position="94"/>
        <end position="175"/>
    </location>
</feature>
<dbReference type="CDD" id="cd00096">
    <property type="entry name" value="Ig"/>
    <property type="match status" value="1"/>
</dbReference>
<dbReference type="InterPro" id="IPR007110">
    <property type="entry name" value="Ig-like_dom"/>
</dbReference>
<protein>
    <submittedName>
        <fullName evidence="8">Protein borderless isoform X1</fullName>
    </submittedName>
</protein>
<dbReference type="GO" id="GO:0098609">
    <property type="term" value="P:cell-cell adhesion"/>
    <property type="evidence" value="ECO:0007669"/>
    <property type="project" value="TreeGrafter"/>
</dbReference>
<dbReference type="Gene3D" id="2.60.40.10">
    <property type="entry name" value="Immunoglobulins"/>
    <property type="match status" value="6"/>
</dbReference>
<dbReference type="Pfam" id="PF00041">
    <property type="entry name" value="fn3"/>
    <property type="match status" value="2"/>
</dbReference>